<feature type="region of interest" description="Disordered" evidence="1">
    <location>
        <begin position="202"/>
        <end position="255"/>
    </location>
</feature>
<organism evidence="2 3">
    <name type="scientific">Macleaya cordata</name>
    <name type="common">Five-seeded plume-poppy</name>
    <name type="synonym">Bocconia cordata</name>
    <dbReference type="NCBI Taxonomy" id="56857"/>
    <lineage>
        <taxon>Eukaryota</taxon>
        <taxon>Viridiplantae</taxon>
        <taxon>Streptophyta</taxon>
        <taxon>Embryophyta</taxon>
        <taxon>Tracheophyta</taxon>
        <taxon>Spermatophyta</taxon>
        <taxon>Magnoliopsida</taxon>
        <taxon>Ranunculales</taxon>
        <taxon>Papaveraceae</taxon>
        <taxon>Papaveroideae</taxon>
        <taxon>Macleaya</taxon>
    </lineage>
</organism>
<feature type="compositionally biased region" description="Low complexity" evidence="1">
    <location>
        <begin position="219"/>
        <end position="252"/>
    </location>
</feature>
<feature type="compositionally biased region" description="Polar residues" evidence="1">
    <location>
        <begin position="45"/>
        <end position="56"/>
    </location>
</feature>
<dbReference type="Proteomes" id="UP000195402">
    <property type="component" value="Unassembled WGS sequence"/>
</dbReference>
<feature type="region of interest" description="Disordered" evidence="1">
    <location>
        <begin position="269"/>
        <end position="353"/>
    </location>
</feature>
<dbReference type="OrthoDB" id="667051at2759"/>
<feature type="compositionally biased region" description="Basic and acidic residues" evidence="1">
    <location>
        <begin position="31"/>
        <end position="43"/>
    </location>
</feature>
<feature type="compositionally biased region" description="Basic and acidic residues" evidence="1">
    <location>
        <begin position="206"/>
        <end position="217"/>
    </location>
</feature>
<accession>A0A200PWJ6</accession>
<comment type="caution">
    <text evidence="2">The sequence shown here is derived from an EMBL/GenBank/DDBJ whole genome shotgun (WGS) entry which is preliminary data.</text>
</comment>
<sequence>MDELQNPNNGGGQYPKPELDEDDPNNNGELFDSHQTERFHEDFDSNCSTPYVSAPSSPGHPPNGYFFSCPASPLHYVLSSSSVSSSSFVSSKSDLSVSGSFEFEFSARFSSNSSVASGSMISADELFLNGQIRPMKLSSHLQRPQILAPLLDVENEDEEERNCSRDFDFVKGEDSVIRGRDLRLRNRSLHRRARSLSPLRNSPFQWHEDREEQRENNENDLNLEGKQTESTPSTETTPSVSASTSRSSSSGRSSKRWEFLKDFLRSKSEGRGNGKEKFWHSMSFTPAKEKKNSTLSTSSDNPSTSKEKKSPSSSATTETQKPKRSQQAPAKKSVTGKPSNGVGKRRIPQSAHELHYTANRAQAEEMRKKTYLPYRQGLLGCLGFSSKSYGAMNGFARALNPVSSR</sequence>
<dbReference type="PANTHER" id="PTHR33095:SF57">
    <property type="entry name" value="EXPRESSED PROTEIN"/>
    <property type="match status" value="1"/>
</dbReference>
<feature type="compositionally biased region" description="Basic and acidic residues" evidence="1">
    <location>
        <begin position="269"/>
        <end position="279"/>
    </location>
</feature>
<proteinExistence type="predicted"/>
<name>A0A200PWJ6_MACCD</name>
<dbReference type="InterPro" id="IPR012442">
    <property type="entry name" value="DUF1645_plant"/>
</dbReference>
<dbReference type="EMBL" id="MVGT01003949">
    <property type="protein sequence ID" value="OVA02566.1"/>
    <property type="molecule type" value="Genomic_DNA"/>
</dbReference>
<evidence type="ECO:0000313" key="3">
    <source>
        <dbReference type="Proteomes" id="UP000195402"/>
    </source>
</evidence>
<dbReference type="InParanoid" id="A0A200PWJ6"/>
<dbReference type="AlphaFoldDB" id="A0A200PWJ6"/>
<dbReference type="STRING" id="56857.A0A200PWJ6"/>
<dbReference type="OMA" id="MHENAMA"/>
<keyword evidence="3" id="KW-1185">Reference proteome</keyword>
<dbReference type="FunCoup" id="A0A200PWJ6">
    <property type="interactions" value="919"/>
</dbReference>
<dbReference type="PANTHER" id="PTHR33095">
    <property type="entry name" value="OS07G0619500 PROTEIN"/>
    <property type="match status" value="1"/>
</dbReference>
<reference evidence="2 3" key="1">
    <citation type="journal article" date="2017" name="Mol. Plant">
        <title>The Genome of Medicinal Plant Macleaya cordata Provides New Insights into Benzylisoquinoline Alkaloids Metabolism.</title>
        <authorList>
            <person name="Liu X."/>
            <person name="Liu Y."/>
            <person name="Huang P."/>
            <person name="Ma Y."/>
            <person name="Qing Z."/>
            <person name="Tang Q."/>
            <person name="Cao H."/>
            <person name="Cheng P."/>
            <person name="Zheng Y."/>
            <person name="Yuan Z."/>
            <person name="Zhou Y."/>
            <person name="Liu J."/>
            <person name="Tang Z."/>
            <person name="Zhuo Y."/>
            <person name="Zhang Y."/>
            <person name="Yu L."/>
            <person name="Huang J."/>
            <person name="Yang P."/>
            <person name="Peng Q."/>
            <person name="Zhang J."/>
            <person name="Jiang W."/>
            <person name="Zhang Z."/>
            <person name="Lin K."/>
            <person name="Ro D.K."/>
            <person name="Chen X."/>
            <person name="Xiong X."/>
            <person name="Shang Y."/>
            <person name="Huang S."/>
            <person name="Zeng J."/>
        </authorList>
    </citation>
    <scope>NUCLEOTIDE SEQUENCE [LARGE SCALE GENOMIC DNA]</scope>
    <source>
        <strain evidence="3">cv. BLH2017</strain>
        <tissue evidence="2">Root</tissue>
    </source>
</reference>
<evidence type="ECO:0000256" key="1">
    <source>
        <dbReference type="SAM" id="MobiDB-lite"/>
    </source>
</evidence>
<gene>
    <name evidence="2" type="ORF">BVC80_9091g73</name>
</gene>
<feature type="region of interest" description="Disordered" evidence="1">
    <location>
        <begin position="1"/>
        <end position="57"/>
    </location>
</feature>
<evidence type="ECO:0008006" key="4">
    <source>
        <dbReference type="Google" id="ProtNLM"/>
    </source>
</evidence>
<evidence type="ECO:0000313" key="2">
    <source>
        <dbReference type="EMBL" id="OVA02566.1"/>
    </source>
</evidence>
<protein>
    <recommendedName>
        <fullName evidence="4">Calmodulin-binding protein</fullName>
    </recommendedName>
</protein>
<dbReference type="Pfam" id="PF07816">
    <property type="entry name" value="DUF1645"/>
    <property type="match status" value="1"/>
</dbReference>